<dbReference type="InterPro" id="IPR029058">
    <property type="entry name" value="AB_hydrolase_fold"/>
</dbReference>
<evidence type="ECO:0000313" key="4">
    <source>
        <dbReference type="Proteomes" id="UP000297649"/>
    </source>
</evidence>
<evidence type="ECO:0000313" key="3">
    <source>
        <dbReference type="EMBL" id="TGN13901.1"/>
    </source>
</evidence>
<proteinExistence type="predicted"/>
<organism evidence="3 4">
    <name type="scientific">Leptospira bandrabouensis</name>
    <dbReference type="NCBI Taxonomy" id="2484903"/>
    <lineage>
        <taxon>Bacteria</taxon>
        <taxon>Pseudomonadati</taxon>
        <taxon>Spirochaetota</taxon>
        <taxon>Spirochaetia</taxon>
        <taxon>Leptospirales</taxon>
        <taxon>Leptospiraceae</taxon>
        <taxon>Leptospira</taxon>
    </lineage>
</organism>
<dbReference type="Proteomes" id="UP000297649">
    <property type="component" value="Unassembled WGS sequence"/>
</dbReference>
<dbReference type="SUPFAM" id="SSF53474">
    <property type="entry name" value="alpha/beta-Hydrolases"/>
    <property type="match status" value="1"/>
</dbReference>
<keyword evidence="1" id="KW-0812">Transmembrane</keyword>
<keyword evidence="1" id="KW-0472">Membrane</keyword>
<keyword evidence="3" id="KW-0378">Hydrolase</keyword>
<keyword evidence="4" id="KW-1185">Reference proteome</keyword>
<dbReference type="GO" id="GO:0016787">
    <property type="term" value="F:hydrolase activity"/>
    <property type="evidence" value="ECO:0007669"/>
    <property type="project" value="UniProtKB-KW"/>
</dbReference>
<dbReference type="PANTHER" id="PTHR12277">
    <property type="entry name" value="ALPHA/BETA HYDROLASE DOMAIN-CONTAINING PROTEIN"/>
    <property type="match status" value="1"/>
</dbReference>
<dbReference type="InterPro" id="IPR000073">
    <property type="entry name" value="AB_hydrolase_1"/>
</dbReference>
<gene>
    <name evidence="3" type="ORF">EHR08_10360</name>
</gene>
<evidence type="ECO:0000256" key="1">
    <source>
        <dbReference type="SAM" id="Phobius"/>
    </source>
</evidence>
<keyword evidence="1" id="KW-1133">Transmembrane helix</keyword>
<reference evidence="3" key="1">
    <citation type="journal article" date="2019" name="PLoS Negl. Trop. Dis.">
        <title>Revisiting the worldwide diversity of Leptospira species in the environment.</title>
        <authorList>
            <person name="Vincent A.T."/>
            <person name="Schiettekatte O."/>
            <person name="Bourhy P."/>
            <person name="Veyrier F.J."/>
            <person name="Picardeau M."/>
        </authorList>
    </citation>
    <scope>NUCLEOTIDE SEQUENCE [LARGE SCALE GENOMIC DNA]</scope>
    <source>
        <strain evidence="3">201601109</strain>
    </source>
</reference>
<evidence type="ECO:0000259" key="2">
    <source>
        <dbReference type="Pfam" id="PF12697"/>
    </source>
</evidence>
<feature type="transmembrane region" description="Helical" evidence="1">
    <location>
        <begin position="6"/>
        <end position="24"/>
    </location>
</feature>
<dbReference type="EMBL" id="RQHU01000008">
    <property type="protein sequence ID" value="TGN13901.1"/>
    <property type="molecule type" value="Genomic_DNA"/>
</dbReference>
<feature type="domain" description="AB hydrolase-1" evidence="2">
    <location>
        <begin position="100"/>
        <end position="214"/>
    </location>
</feature>
<dbReference type="Pfam" id="PF12697">
    <property type="entry name" value="Abhydrolase_6"/>
    <property type="match status" value="1"/>
</dbReference>
<dbReference type="Gene3D" id="3.40.50.1820">
    <property type="entry name" value="alpha/beta hydrolase"/>
    <property type="match status" value="1"/>
</dbReference>
<name>A0A6H3NP12_9LEPT</name>
<sequence length="318" mass="36181">MRKFGFISATIILVIFSVFTFAIWQASNQILFPKWKGITKDFRDCSSEGEKLWGKYCGNIRLTKEFEFKEVSIRSLNGYDLPGWLVPAIANGKGFQKGVILLVHGGGSDRRELTRMIPFYLRQGFDVLSFDLSCHGEAPCPFPGLSFGNRESRDVLSAYLYVSKKYKDILMMGSSVGASSILISLPFLDQVKGIILENPMLSFQRLILDSPESSGLPDQMVQTLIDLVTIRGRFDTLLSPENSLPLARNVPLLFIHSKKDSVVPYEQSMLLTKRYSGPSEVWFPEFGPHGLIWETNQAEYEKRVRDFIRRNTNERNTR</sequence>
<protein>
    <submittedName>
        <fullName evidence="3">Alpha/beta hydrolase</fullName>
    </submittedName>
</protein>
<dbReference type="AlphaFoldDB" id="A0A6H3NP12"/>
<comment type="caution">
    <text evidence="3">The sequence shown here is derived from an EMBL/GenBank/DDBJ whole genome shotgun (WGS) entry which is preliminary data.</text>
</comment>
<dbReference type="OrthoDB" id="9776685at2"/>
<accession>A0A6H3NP12</accession>